<feature type="domain" description="D-isomer specific 2-hydroxyacid dehydrogenase catalytic" evidence="5">
    <location>
        <begin position="21"/>
        <end position="320"/>
    </location>
</feature>
<dbReference type="InterPro" id="IPR029753">
    <property type="entry name" value="D-isomer_DH_CS"/>
</dbReference>
<evidence type="ECO:0000256" key="3">
    <source>
        <dbReference type="ARBA" id="ARBA00023027"/>
    </source>
</evidence>
<evidence type="ECO:0000256" key="4">
    <source>
        <dbReference type="RuleBase" id="RU003719"/>
    </source>
</evidence>
<evidence type="ECO:0000259" key="6">
    <source>
        <dbReference type="Pfam" id="PF02826"/>
    </source>
</evidence>
<dbReference type="CDD" id="cd12162">
    <property type="entry name" value="2-Hacid_dh_4"/>
    <property type="match status" value="1"/>
</dbReference>
<keyword evidence="8" id="KW-1185">Reference proteome</keyword>
<dbReference type="PANTHER" id="PTHR43761:SF1">
    <property type="entry name" value="D-ISOMER SPECIFIC 2-HYDROXYACID DEHYDROGENASE CATALYTIC DOMAIN-CONTAINING PROTEIN-RELATED"/>
    <property type="match status" value="1"/>
</dbReference>
<dbReference type="Pfam" id="PF02826">
    <property type="entry name" value="2-Hacid_dh_C"/>
    <property type="match status" value="1"/>
</dbReference>
<evidence type="ECO:0000256" key="2">
    <source>
        <dbReference type="ARBA" id="ARBA00023002"/>
    </source>
</evidence>
<keyword evidence="2 4" id="KW-0560">Oxidoreductase</keyword>
<evidence type="ECO:0000313" key="7">
    <source>
        <dbReference type="EMBL" id="MCS4556195.1"/>
    </source>
</evidence>
<dbReference type="InterPro" id="IPR036291">
    <property type="entry name" value="NAD(P)-bd_dom_sf"/>
</dbReference>
<dbReference type="Gene3D" id="3.40.50.720">
    <property type="entry name" value="NAD(P)-binding Rossmann-like Domain"/>
    <property type="match status" value="2"/>
</dbReference>
<keyword evidence="3" id="KW-0520">NAD</keyword>
<proteinExistence type="inferred from homology"/>
<dbReference type="Proteomes" id="UP001201549">
    <property type="component" value="Unassembled WGS sequence"/>
</dbReference>
<dbReference type="SUPFAM" id="SSF51735">
    <property type="entry name" value="NAD(P)-binding Rossmann-fold domains"/>
    <property type="match status" value="1"/>
</dbReference>
<name>A0ABT2FIP0_9GAMM</name>
<dbReference type="PROSITE" id="PS00670">
    <property type="entry name" value="D_2_HYDROXYACID_DH_2"/>
    <property type="match status" value="1"/>
</dbReference>
<reference evidence="8" key="1">
    <citation type="submission" date="2023-07" db="EMBL/GenBank/DDBJ databases">
        <title>Shewanella mangrovi sp. nov., an acetaldehyde- degrading bacterium isolated from mangrove sediment.</title>
        <authorList>
            <person name="Liu Y."/>
        </authorList>
    </citation>
    <scope>NUCLEOTIDE SEQUENCE [LARGE SCALE GENOMIC DNA]</scope>
    <source>
        <strain evidence="8">C32</strain>
    </source>
</reference>
<evidence type="ECO:0000313" key="8">
    <source>
        <dbReference type="Proteomes" id="UP001201549"/>
    </source>
</evidence>
<sequence>MINKTKIVVLDGFTLNPGDLSWAPLQQLGELTVYDRTSAADTVARAQDAEIVLTNKTLLGADVLAQLPKLRYVGVLATGYNVVDLAAAKARDIVVTNVPGYGPDAVAQMVFAHLLHHTQQVGAHHQAVANGMWQNSIDFCFTLSPLTSLAGKTMGVVGYGDIGSRVVNIALALGMKVLLNTRSERTDLPDGVVWATLDELYRESHAISLHCPLTDANAGMINRDTLALMRDGCIIINTARGGLVDEAALAEALNAGKVRAGVDVLSTEPPKADNPLLTAANISITPHNAWATTEARQNLLNIAINNVQAFVDGKVINCVNR</sequence>
<dbReference type="InterPro" id="IPR006140">
    <property type="entry name" value="D-isomer_DH_NAD-bd"/>
</dbReference>
<dbReference type="InterPro" id="IPR050418">
    <property type="entry name" value="D-iso_2-hydroxyacid_DH_PdxB"/>
</dbReference>
<accession>A0ABT2FIP0</accession>
<evidence type="ECO:0000256" key="1">
    <source>
        <dbReference type="ARBA" id="ARBA00005854"/>
    </source>
</evidence>
<dbReference type="PANTHER" id="PTHR43761">
    <property type="entry name" value="D-ISOMER SPECIFIC 2-HYDROXYACID DEHYDROGENASE FAMILY PROTEIN (AFU_ORTHOLOGUE AFUA_1G13630)"/>
    <property type="match status" value="1"/>
</dbReference>
<comment type="caution">
    <text evidence="7">The sequence shown here is derived from an EMBL/GenBank/DDBJ whole genome shotgun (WGS) entry which is preliminary data.</text>
</comment>
<evidence type="ECO:0000259" key="5">
    <source>
        <dbReference type="Pfam" id="PF00389"/>
    </source>
</evidence>
<dbReference type="EMBL" id="JAKOGG010000004">
    <property type="protein sequence ID" value="MCS4556195.1"/>
    <property type="molecule type" value="Genomic_DNA"/>
</dbReference>
<dbReference type="InterPro" id="IPR006139">
    <property type="entry name" value="D-isomer_2_OHA_DH_cat_dom"/>
</dbReference>
<comment type="similarity">
    <text evidence="1 4">Belongs to the D-isomer specific 2-hydroxyacid dehydrogenase family.</text>
</comment>
<organism evidence="7 8">
    <name type="scientific">Shewanella electrica</name>
    <dbReference type="NCBI Taxonomy" id="515560"/>
    <lineage>
        <taxon>Bacteria</taxon>
        <taxon>Pseudomonadati</taxon>
        <taxon>Pseudomonadota</taxon>
        <taxon>Gammaproteobacteria</taxon>
        <taxon>Alteromonadales</taxon>
        <taxon>Shewanellaceae</taxon>
        <taxon>Shewanella</taxon>
    </lineage>
</organism>
<dbReference type="Pfam" id="PF00389">
    <property type="entry name" value="2-Hacid_dh"/>
    <property type="match status" value="1"/>
</dbReference>
<dbReference type="RefSeq" id="WP_238895603.1">
    <property type="nucleotide sequence ID" value="NZ_JAKOGG010000004.1"/>
</dbReference>
<gene>
    <name evidence="7" type="ORF">L9G74_07070</name>
</gene>
<dbReference type="SUPFAM" id="SSF52283">
    <property type="entry name" value="Formate/glycerate dehydrogenase catalytic domain-like"/>
    <property type="match status" value="1"/>
</dbReference>
<dbReference type="PROSITE" id="PS00671">
    <property type="entry name" value="D_2_HYDROXYACID_DH_3"/>
    <property type="match status" value="1"/>
</dbReference>
<protein>
    <submittedName>
        <fullName evidence="7">D-2-hydroxyacid dehydrogenase</fullName>
    </submittedName>
</protein>
<feature type="domain" description="D-isomer specific 2-hydroxyacid dehydrogenase NAD-binding" evidence="6">
    <location>
        <begin position="111"/>
        <end position="289"/>
    </location>
</feature>